<dbReference type="InterPro" id="IPR023346">
    <property type="entry name" value="Lysozyme-like_dom_sf"/>
</dbReference>
<reference evidence="2 3" key="1">
    <citation type="journal article" date="2016" name="J. Biotechnol.">
        <title>First complete genome sequence of a species in the genus Microterricola, an extremophilic cold active enzyme producing bacterial strain ERGS5:02 isolated from Sikkim Himalaya.</title>
        <authorList>
            <person name="Himanshu"/>
            <person name="Swarnkar M.K."/>
            <person name="Singh D."/>
            <person name="Kumar R."/>
        </authorList>
    </citation>
    <scope>NUCLEOTIDE SEQUENCE [LARGE SCALE GENOMIC DNA]</scope>
    <source>
        <strain evidence="2 3">ERGS5:02</strain>
    </source>
</reference>
<proteinExistence type="predicted"/>
<dbReference type="RefSeq" id="WP_067226894.1">
    <property type="nucleotide sequence ID" value="NZ_CP014145.1"/>
</dbReference>
<reference evidence="3" key="2">
    <citation type="submission" date="2016-01" db="EMBL/GenBank/DDBJ databases">
        <title>First complete genome sequence of a species in the genus Microterricola, an extremophilic cold active enzyme producing strain ERGS5:02 isolated from Sikkim Himalaya.</title>
        <authorList>
            <person name="Kumar R."/>
            <person name="Singh D."/>
            <person name="Swarnkar M.K."/>
        </authorList>
    </citation>
    <scope>NUCLEOTIDE SEQUENCE [LARGE SCALE GENOMIC DNA]</scope>
    <source>
        <strain evidence="3">ERGS5:02</strain>
    </source>
</reference>
<dbReference type="KEGG" id="mvd:AWU67_04295"/>
<evidence type="ECO:0000313" key="2">
    <source>
        <dbReference type="EMBL" id="AMB58200.1"/>
    </source>
</evidence>
<keyword evidence="1" id="KW-1133">Transmembrane helix</keyword>
<sequence>MGRHTGTIEPVQQSIAVRVPYRRPRSRGRVALFTFAFTAAVAFILVNVVDPYSGAVASPYFQVGDRFGGQPAQAVAVAGSYTNTIVHDSFSAEAPPPPKPVVVETASSGWAPPAISPDPGSAQAYAQTAVAARGWGSNEFDCLVALWSRESGWRVNAYNASSGAYGIPQSLPGSKMSSAGSDWETNAGTQIEWGLGYISGRYDSPCGAWAHSEESGWY</sequence>
<protein>
    <recommendedName>
        <fullName evidence="4">Transglycosylase SLT domain-containing protein</fullName>
    </recommendedName>
</protein>
<evidence type="ECO:0000256" key="1">
    <source>
        <dbReference type="SAM" id="Phobius"/>
    </source>
</evidence>
<organism evidence="2 3">
    <name type="scientific">Microterricola viridarii</name>
    <dbReference type="NCBI Taxonomy" id="412690"/>
    <lineage>
        <taxon>Bacteria</taxon>
        <taxon>Bacillati</taxon>
        <taxon>Actinomycetota</taxon>
        <taxon>Actinomycetes</taxon>
        <taxon>Micrococcales</taxon>
        <taxon>Microbacteriaceae</taxon>
        <taxon>Microterricola</taxon>
    </lineage>
</organism>
<feature type="transmembrane region" description="Helical" evidence="1">
    <location>
        <begin position="30"/>
        <end position="49"/>
    </location>
</feature>
<dbReference type="Proteomes" id="UP000058305">
    <property type="component" value="Chromosome"/>
</dbReference>
<keyword evidence="1" id="KW-0812">Transmembrane</keyword>
<name>A0A109QYH2_9MICO</name>
<gene>
    <name evidence="2" type="ORF">AWU67_04295</name>
</gene>
<dbReference type="EMBL" id="CP014145">
    <property type="protein sequence ID" value="AMB58200.1"/>
    <property type="molecule type" value="Genomic_DNA"/>
</dbReference>
<dbReference type="AlphaFoldDB" id="A0A109QYH2"/>
<evidence type="ECO:0000313" key="3">
    <source>
        <dbReference type="Proteomes" id="UP000058305"/>
    </source>
</evidence>
<dbReference type="SUPFAM" id="SSF53955">
    <property type="entry name" value="Lysozyme-like"/>
    <property type="match status" value="1"/>
</dbReference>
<evidence type="ECO:0008006" key="4">
    <source>
        <dbReference type="Google" id="ProtNLM"/>
    </source>
</evidence>
<keyword evidence="1" id="KW-0472">Membrane</keyword>
<accession>A0A109QYH2</accession>
<keyword evidence="3" id="KW-1185">Reference proteome</keyword>
<dbReference type="Gene3D" id="1.10.530.10">
    <property type="match status" value="1"/>
</dbReference>